<reference evidence="6" key="1">
    <citation type="journal article" date="2022" name="Int. J. Mol. Sci.">
        <title>Phenotypic and Genotypic Virulence Characterisation of Staphylococcus pettenkoferi Strains Isolated from Human Bloodstream and Diabetic Foot Infections.</title>
        <authorList>
            <person name="Magnan C."/>
            <person name="Ahmad-Mansour N."/>
            <person name="Pouget C."/>
            <person name="Morsli M."/>
            <person name="Huc-Brandt S."/>
            <person name="Pantel A."/>
            <person name="Dunyach-Remy C."/>
            <person name="Sotto A."/>
            <person name="Molle V."/>
            <person name="Lavigne J.-P."/>
        </authorList>
    </citation>
    <scope>NUCLEOTIDE SEQUENCE</scope>
    <source>
        <strain evidence="6">NSP012P</strain>
    </source>
</reference>
<proteinExistence type="inferred from homology"/>
<evidence type="ECO:0000256" key="2">
    <source>
        <dbReference type="ARBA" id="ARBA00022676"/>
    </source>
</evidence>
<dbReference type="PANTHER" id="PTHR48043:SF145">
    <property type="entry name" value="FI06409P-RELATED"/>
    <property type="match status" value="1"/>
</dbReference>
<dbReference type="RefSeq" id="WP_124224991.1">
    <property type="nucleotide sequence ID" value="NZ_JANSKN010000037.1"/>
</dbReference>
<keyword evidence="7" id="KW-1185">Reference proteome</keyword>
<dbReference type="InterPro" id="IPR004276">
    <property type="entry name" value="GlycoTrans_28_N"/>
</dbReference>
<name>A0ABT4BP63_9STAP</name>
<dbReference type="GO" id="GO:0016757">
    <property type="term" value="F:glycosyltransferase activity"/>
    <property type="evidence" value="ECO:0007669"/>
    <property type="project" value="UniProtKB-KW"/>
</dbReference>
<dbReference type="CDD" id="cd03784">
    <property type="entry name" value="GT1_Gtf-like"/>
    <property type="match status" value="1"/>
</dbReference>
<keyword evidence="2 6" id="KW-0328">Glycosyltransferase</keyword>
<protein>
    <submittedName>
        <fullName evidence="6">Glycosyltransferase</fullName>
        <ecNumber evidence="6">2.4.-.-</ecNumber>
    </submittedName>
</protein>
<evidence type="ECO:0000259" key="5">
    <source>
        <dbReference type="Pfam" id="PF06722"/>
    </source>
</evidence>
<dbReference type="SUPFAM" id="SSF53756">
    <property type="entry name" value="UDP-Glycosyltransferase/glycogen phosphorylase"/>
    <property type="match status" value="1"/>
</dbReference>
<keyword evidence="3 6" id="KW-0808">Transferase</keyword>
<comment type="similarity">
    <text evidence="1">Belongs to the UDP-glycosyltransferase family.</text>
</comment>
<organism evidence="6 7">
    <name type="scientific">Staphylococcus pettenkoferi</name>
    <dbReference type="NCBI Taxonomy" id="170573"/>
    <lineage>
        <taxon>Bacteria</taxon>
        <taxon>Bacillati</taxon>
        <taxon>Bacillota</taxon>
        <taxon>Bacilli</taxon>
        <taxon>Bacillales</taxon>
        <taxon>Staphylococcaceae</taxon>
        <taxon>Staphylococcus</taxon>
    </lineage>
</organism>
<dbReference type="InterPro" id="IPR010610">
    <property type="entry name" value="EryCIII-like_C"/>
</dbReference>
<dbReference type="Proteomes" id="UP001072952">
    <property type="component" value="Unassembled WGS sequence"/>
</dbReference>
<feature type="domain" description="Glycosyltransferase family 28 N-terminal" evidence="4">
    <location>
        <begin position="4"/>
        <end position="73"/>
    </location>
</feature>
<evidence type="ECO:0000313" key="7">
    <source>
        <dbReference type="Proteomes" id="UP001072952"/>
    </source>
</evidence>
<dbReference type="PANTHER" id="PTHR48043">
    <property type="entry name" value="EG:EG0003.4 PROTEIN-RELATED"/>
    <property type="match status" value="1"/>
</dbReference>
<dbReference type="InterPro" id="IPR050271">
    <property type="entry name" value="UDP-glycosyltransferase"/>
</dbReference>
<dbReference type="InterPro" id="IPR006326">
    <property type="entry name" value="UDPGT_MGT-like"/>
</dbReference>
<dbReference type="InterPro" id="IPR002213">
    <property type="entry name" value="UDP_glucos_trans"/>
</dbReference>
<dbReference type="EMBL" id="JANSLD010000030">
    <property type="protein sequence ID" value="MCY1583542.1"/>
    <property type="molecule type" value="Genomic_DNA"/>
</dbReference>
<feature type="domain" description="Erythromycin biosynthesis protein CIII-like C-terminal" evidence="5">
    <location>
        <begin position="253"/>
        <end position="380"/>
    </location>
</feature>
<gene>
    <name evidence="6" type="ORF">NW133_08365</name>
</gene>
<reference evidence="6" key="2">
    <citation type="submission" date="2022-08" db="EMBL/GenBank/DDBJ databases">
        <authorList>
            <person name="Magnan C."/>
        </authorList>
    </citation>
    <scope>NUCLEOTIDE SEQUENCE</scope>
    <source>
        <strain evidence="6">NSP012P</strain>
    </source>
</reference>
<dbReference type="Pfam" id="PF06722">
    <property type="entry name" value="EryCIII-like_C"/>
    <property type="match status" value="1"/>
</dbReference>
<dbReference type="NCBIfam" id="TIGR01426">
    <property type="entry name" value="MGT"/>
    <property type="match status" value="1"/>
</dbReference>
<dbReference type="Gene3D" id="3.40.50.2000">
    <property type="entry name" value="Glycogen Phosphorylase B"/>
    <property type="match status" value="2"/>
</dbReference>
<sequence length="402" mass="45245">MSNVLMVNVGSEGHINPTISVVQRLVEQGEHVVYYVSDNFADKLKQTGAEIRPISTEALMTEFRHYGNDNLFNVINGLLRMGNVVIPEVLNGIEGEHYDYLIHDSMFSMGYCIAQHLDIPSISLYASFAENKTTFDQKLDGMAHALSDAEVAKADDIFNDLKQHLEQKYDVDIPSRYVVMQNPADLNITFVMKGFQSNKDLIPDDQFIYAGPSLRHVEQDTEFLENIDSSRPLIYISLGTVFNSNQRFFEQCVEAFSDIDATVLMSISNPDVLDALNDFPDNFIVKSYVPQLEVLKRADLFLTHGGMNSTNEGIYYHVPLIAFPQGADQPFVAKRIAELNIGTQMDTAHISAEDIKKEATHILEHLDTYQANVRKVAEDQPYEEPGYIVAADKIMAFGRQSK</sequence>
<evidence type="ECO:0000256" key="3">
    <source>
        <dbReference type="ARBA" id="ARBA00022679"/>
    </source>
</evidence>
<evidence type="ECO:0000259" key="4">
    <source>
        <dbReference type="Pfam" id="PF03033"/>
    </source>
</evidence>
<evidence type="ECO:0000256" key="1">
    <source>
        <dbReference type="ARBA" id="ARBA00009995"/>
    </source>
</evidence>
<accession>A0ABT4BP63</accession>
<comment type="caution">
    <text evidence="6">The sequence shown here is derived from an EMBL/GenBank/DDBJ whole genome shotgun (WGS) entry which is preliminary data.</text>
</comment>
<dbReference type="EC" id="2.4.-.-" evidence="6"/>
<dbReference type="Pfam" id="PF03033">
    <property type="entry name" value="Glyco_transf_28"/>
    <property type="match status" value="1"/>
</dbReference>
<evidence type="ECO:0000313" key="6">
    <source>
        <dbReference type="EMBL" id="MCY1583542.1"/>
    </source>
</evidence>